<feature type="transmembrane region" description="Helical" evidence="6">
    <location>
        <begin position="418"/>
        <end position="439"/>
    </location>
</feature>
<accession>A0A6J4R4E7</accession>
<dbReference type="GO" id="GO:0022857">
    <property type="term" value="F:transmembrane transporter activity"/>
    <property type="evidence" value="ECO:0007669"/>
    <property type="project" value="InterPro"/>
</dbReference>
<feature type="transmembrane region" description="Helical" evidence="6">
    <location>
        <begin position="131"/>
        <end position="154"/>
    </location>
</feature>
<dbReference type="EMBL" id="CADCVG010000111">
    <property type="protein sequence ID" value="CAA9462456.1"/>
    <property type="molecule type" value="Genomic_DNA"/>
</dbReference>
<evidence type="ECO:0000256" key="2">
    <source>
        <dbReference type="ARBA" id="ARBA00022475"/>
    </source>
</evidence>
<evidence type="ECO:0000313" key="7">
    <source>
        <dbReference type="EMBL" id="CAA9462456.1"/>
    </source>
</evidence>
<keyword evidence="4 6" id="KW-1133">Transmembrane helix</keyword>
<evidence type="ECO:0000256" key="6">
    <source>
        <dbReference type="SAM" id="Phobius"/>
    </source>
</evidence>
<evidence type="ECO:0000256" key="4">
    <source>
        <dbReference type="ARBA" id="ARBA00022989"/>
    </source>
</evidence>
<dbReference type="AlphaFoldDB" id="A0A6J4R4E7"/>
<feature type="transmembrane region" description="Helical" evidence="6">
    <location>
        <begin position="54"/>
        <end position="77"/>
    </location>
</feature>
<comment type="subcellular location">
    <subcellularLocation>
        <location evidence="1">Cell membrane</location>
        <topology evidence="1">Multi-pass membrane protein</topology>
    </subcellularLocation>
</comment>
<dbReference type="Gene3D" id="1.20.1740.10">
    <property type="entry name" value="Amino acid/polyamine transporter I"/>
    <property type="match status" value="1"/>
</dbReference>
<feature type="transmembrane region" description="Helical" evidence="6">
    <location>
        <begin position="395"/>
        <end position="412"/>
    </location>
</feature>
<gene>
    <name evidence="7" type="ORF">AVDCRST_MAG14-2688</name>
</gene>
<evidence type="ECO:0000256" key="1">
    <source>
        <dbReference type="ARBA" id="ARBA00004651"/>
    </source>
</evidence>
<feature type="transmembrane region" description="Helical" evidence="6">
    <location>
        <begin position="98"/>
        <end position="119"/>
    </location>
</feature>
<organism evidence="7">
    <name type="scientific">uncultured Rubrobacteraceae bacterium</name>
    <dbReference type="NCBI Taxonomy" id="349277"/>
    <lineage>
        <taxon>Bacteria</taxon>
        <taxon>Bacillati</taxon>
        <taxon>Actinomycetota</taxon>
        <taxon>Rubrobacteria</taxon>
        <taxon>Rubrobacterales</taxon>
        <taxon>Rubrobacteraceae</taxon>
        <taxon>environmental samples</taxon>
    </lineage>
</organism>
<feature type="transmembrane region" description="Helical" evidence="6">
    <location>
        <begin position="26"/>
        <end position="48"/>
    </location>
</feature>
<feature type="transmembrane region" description="Helical" evidence="6">
    <location>
        <begin position="241"/>
        <end position="264"/>
    </location>
</feature>
<dbReference type="GO" id="GO:0005886">
    <property type="term" value="C:plasma membrane"/>
    <property type="evidence" value="ECO:0007669"/>
    <property type="project" value="UniProtKB-SubCell"/>
</dbReference>
<feature type="transmembrane region" description="Helical" evidence="6">
    <location>
        <begin position="200"/>
        <end position="220"/>
    </location>
</feature>
<evidence type="ECO:0000256" key="3">
    <source>
        <dbReference type="ARBA" id="ARBA00022692"/>
    </source>
</evidence>
<dbReference type="Pfam" id="PF13520">
    <property type="entry name" value="AA_permease_2"/>
    <property type="match status" value="1"/>
</dbReference>
<reference evidence="7" key="1">
    <citation type="submission" date="2020-02" db="EMBL/GenBank/DDBJ databases">
        <authorList>
            <person name="Meier V. D."/>
        </authorList>
    </citation>
    <scope>NUCLEOTIDE SEQUENCE</scope>
    <source>
        <strain evidence="7">AVDCRST_MAG14</strain>
    </source>
</reference>
<sequence>MDSARVPESRVEEGGGGLARAIGPRLLLLFIIGDMLGTGIYVRVGAVAGEVGGAVWVSFLVAFSLAALTAFAYAELVTKYPGAAGAALYANRAFGSPLFSFMVAFTVVCSGLASAGAAARAFGGDYLAQFISLPTLLVAILFVAVLSLVNFIGISESFKTNMVLTLIELSGLLLIILIGALALFGGTAEPARSLEFTSDAAVPLAVLTGASVAFYALIGFEDSVNVVEETENPSRTFPRALFGGIALTGVVYLLVAFTATMIVAPERLAGEETAPLGLVLTEGPLAFPPQLFSVIALVAITNTALANLIMSSRVLYGMAREGIMPGIFATVHRGRRTPWVAIAFVALIMLGLVSTGSVGDLANTTVVLLLLVFIVVNVAVLILRRDRVDHSHFTAPAVIPVLAIATIIVLLVQQEGAIFLRAGILIIVGLGLYVVNYLVKRGLDRETPQQPGR</sequence>
<feature type="transmembrane region" description="Helical" evidence="6">
    <location>
        <begin position="337"/>
        <end position="355"/>
    </location>
</feature>
<keyword evidence="2" id="KW-1003">Cell membrane</keyword>
<protein>
    <submittedName>
        <fullName evidence="7">Uncharacterized amino acid permease, GabP family</fullName>
    </submittedName>
</protein>
<proteinExistence type="predicted"/>
<keyword evidence="3 6" id="KW-0812">Transmembrane</keyword>
<feature type="transmembrane region" description="Helical" evidence="6">
    <location>
        <begin position="166"/>
        <end position="188"/>
    </location>
</feature>
<keyword evidence="5 6" id="KW-0472">Membrane</keyword>
<name>A0A6J4R4E7_9ACTN</name>
<dbReference type="PANTHER" id="PTHR42770:SF11">
    <property type="entry name" value="INNER MEMBRANE TRANSPORT PROTEIN YBAT"/>
    <property type="match status" value="1"/>
</dbReference>
<dbReference type="PIRSF" id="PIRSF006060">
    <property type="entry name" value="AA_transporter"/>
    <property type="match status" value="1"/>
</dbReference>
<feature type="transmembrane region" description="Helical" evidence="6">
    <location>
        <begin position="361"/>
        <end position="383"/>
    </location>
</feature>
<dbReference type="InterPro" id="IPR050367">
    <property type="entry name" value="APC_superfamily"/>
</dbReference>
<evidence type="ECO:0000256" key="5">
    <source>
        <dbReference type="ARBA" id="ARBA00023136"/>
    </source>
</evidence>
<dbReference type="PANTHER" id="PTHR42770">
    <property type="entry name" value="AMINO ACID TRANSPORTER-RELATED"/>
    <property type="match status" value="1"/>
</dbReference>
<feature type="transmembrane region" description="Helical" evidence="6">
    <location>
        <begin position="291"/>
        <end position="316"/>
    </location>
</feature>
<dbReference type="InterPro" id="IPR002293">
    <property type="entry name" value="AA/rel_permease1"/>
</dbReference>